<evidence type="ECO:0000256" key="16">
    <source>
        <dbReference type="ARBA" id="ARBA00049345"/>
    </source>
</evidence>
<organism evidence="23 24">
    <name type="scientific">Merluccius polli</name>
    <name type="common">Benguela hake</name>
    <name type="synonym">Merluccius cadenati</name>
    <dbReference type="NCBI Taxonomy" id="89951"/>
    <lineage>
        <taxon>Eukaryota</taxon>
        <taxon>Metazoa</taxon>
        <taxon>Chordata</taxon>
        <taxon>Craniata</taxon>
        <taxon>Vertebrata</taxon>
        <taxon>Euteleostomi</taxon>
        <taxon>Actinopterygii</taxon>
        <taxon>Neopterygii</taxon>
        <taxon>Teleostei</taxon>
        <taxon>Neoteleostei</taxon>
        <taxon>Acanthomorphata</taxon>
        <taxon>Zeiogadaria</taxon>
        <taxon>Gadariae</taxon>
        <taxon>Gadiformes</taxon>
        <taxon>Gadoidei</taxon>
        <taxon>Merlucciidae</taxon>
        <taxon>Merluccius</taxon>
    </lineage>
</organism>
<dbReference type="EMBL" id="JAOPHQ010000573">
    <property type="protein sequence ID" value="KAK0154284.1"/>
    <property type="molecule type" value="Genomic_DNA"/>
</dbReference>
<feature type="transmembrane region" description="Helical" evidence="21">
    <location>
        <begin position="204"/>
        <end position="221"/>
    </location>
</feature>
<dbReference type="CDD" id="cd07989">
    <property type="entry name" value="LPLAT_AGPAT-like"/>
    <property type="match status" value="1"/>
</dbReference>
<comment type="catalytic activity">
    <reaction evidence="11">
        <text>1-tetradecanoyl-sn-glycerol 3-phosphate + (9Z)-octadecenoyl-CoA = 1-tetradecanoyl-2-(9Z)-octadecenoyl-sn-glycero-3-phosphate + CoA</text>
        <dbReference type="Rhea" id="RHEA:37187"/>
        <dbReference type="ChEBI" id="CHEBI:57287"/>
        <dbReference type="ChEBI" id="CHEBI:57387"/>
        <dbReference type="ChEBI" id="CHEBI:72683"/>
        <dbReference type="ChEBI" id="CHEBI:74586"/>
    </reaction>
    <physiologicalReaction direction="left-to-right" evidence="11">
        <dbReference type="Rhea" id="RHEA:37188"/>
    </physiologicalReaction>
</comment>
<protein>
    <recommendedName>
        <fullName evidence="19">1-acyl-sn-glycerol-3-phosphate acyltransferase</fullName>
        <ecNumber evidence="19">2.3.1.51</ecNumber>
    </recommendedName>
</protein>
<evidence type="ECO:0000256" key="18">
    <source>
        <dbReference type="ARBA" id="ARBA00049561"/>
    </source>
</evidence>
<comment type="domain">
    <text evidence="19">The HXXXXD motif is essential for acyltransferase activity and may constitute the binding site for the phosphate moiety of the glycerol-3-phosphate.</text>
</comment>
<comment type="catalytic activity">
    <reaction evidence="15">
        <text>pentadecanoyl-CoA + 1-(9Z-octadecenoyl)-sn-glycero-3-phosphate = 1-(9Z)-octadecenoyl-2-pentadecanoyl-sn-glycero-3-phosphate + CoA</text>
        <dbReference type="Rhea" id="RHEA:37175"/>
        <dbReference type="ChEBI" id="CHEBI:57287"/>
        <dbReference type="ChEBI" id="CHEBI:74309"/>
        <dbReference type="ChEBI" id="CHEBI:74544"/>
        <dbReference type="ChEBI" id="CHEBI:74578"/>
    </reaction>
    <physiologicalReaction direction="left-to-right" evidence="15">
        <dbReference type="Rhea" id="RHEA:37176"/>
    </physiologicalReaction>
</comment>
<evidence type="ECO:0000256" key="14">
    <source>
        <dbReference type="ARBA" id="ARBA00048956"/>
    </source>
</evidence>
<evidence type="ECO:0000256" key="9">
    <source>
        <dbReference type="ARBA" id="ARBA00023315"/>
    </source>
</evidence>
<comment type="catalytic activity">
    <reaction evidence="18">
        <text>1-(9Z-octadecenoyl)-sn-glycero-3-phosphate + (9Z)-octadecenoyl-CoA = 1,2-di-(9Z-octadecenoyl)-sn-glycero-3-phosphate + CoA</text>
        <dbReference type="Rhea" id="RHEA:37131"/>
        <dbReference type="ChEBI" id="CHEBI:57287"/>
        <dbReference type="ChEBI" id="CHEBI:57387"/>
        <dbReference type="ChEBI" id="CHEBI:74544"/>
        <dbReference type="ChEBI" id="CHEBI:74546"/>
    </reaction>
    <physiologicalReaction direction="left-to-right" evidence="18">
        <dbReference type="Rhea" id="RHEA:37132"/>
    </physiologicalReaction>
</comment>
<comment type="catalytic activity">
    <reaction evidence="1">
        <text>(11Z)-octadecenoyl-CoA + 1-(9Z-octadecenoyl)-sn-glycero-3-phosphate = 1-(9Z)-octadecenoyl-2-(11Z)-octadecenoyl-sn-glycero-3-phosphate + CoA</text>
        <dbReference type="Rhea" id="RHEA:37603"/>
        <dbReference type="ChEBI" id="CHEBI:57287"/>
        <dbReference type="ChEBI" id="CHEBI:74544"/>
        <dbReference type="ChEBI" id="CHEBI:75121"/>
        <dbReference type="ChEBI" id="CHEBI:75122"/>
    </reaction>
    <physiologicalReaction direction="left-to-right" evidence="1">
        <dbReference type="Rhea" id="RHEA:37604"/>
    </physiologicalReaction>
</comment>
<evidence type="ECO:0000256" key="1">
    <source>
        <dbReference type="ARBA" id="ARBA00000091"/>
    </source>
</evidence>
<evidence type="ECO:0000256" key="19">
    <source>
        <dbReference type="RuleBase" id="RU361267"/>
    </source>
</evidence>
<keyword evidence="24" id="KW-1185">Reference proteome</keyword>
<comment type="catalytic activity">
    <reaction evidence="10">
        <text>1-hexadecanoyl-sn-glycero-3-phosphate + (9Z)-octadecenoyl-CoA = 1-hexadecanoyl-2-(9Z-octadecenoyl)-sn-glycero-3-phosphate + CoA</text>
        <dbReference type="Rhea" id="RHEA:33187"/>
        <dbReference type="ChEBI" id="CHEBI:57287"/>
        <dbReference type="ChEBI" id="CHEBI:57387"/>
        <dbReference type="ChEBI" id="CHEBI:57518"/>
        <dbReference type="ChEBI" id="CHEBI:64839"/>
    </reaction>
    <physiologicalReaction direction="left-to-right" evidence="10">
        <dbReference type="Rhea" id="RHEA:33188"/>
    </physiologicalReaction>
</comment>
<keyword evidence="8 19" id="KW-0808">Transferase</keyword>
<keyword evidence="19" id="KW-0594">Phospholipid biosynthesis</keyword>
<dbReference type="AlphaFoldDB" id="A0AA47N9R1"/>
<gene>
    <name evidence="23" type="primary">AGPAT1</name>
    <name evidence="23" type="ORF">N1851_003640</name>
</gene>
<dbReference type="SUPFAM" id="SSF69593">
    <property type="entry name" value="Glycerol-3-phosphate (1)-acyltransferase"/>
    <property type="match status" value="1"/>
</dbReference>
<keyword evidence="21" id="KW-0812">Transmembrane</keyword>
<evidence type="ECO:0000313" key="24">
    <source>
        <dbReference type="Proteomes" id="UP001174136"/>
    </source>
</evidence>
<evidence type="ECO:0000256" key="3">
    <source>
        <dbReference type="ARBA" id="ARBA00000816"/>
    </source>
</evidence>
<evidence type="ECO:0000256" key="2">
    <source>
        <dbReference type="ARBA" id="ARBA00000300"/>
    </source>
</evidence>
<evidence type="ECO:0000256" key="20">
    <source>
        <dbReference type="SAM" id="MobiDB-lite"/>
    </source>
</evidence>
<comment type="catalytic activity">
    <reaction evidence="4">
        <text>1-(9Z-octadecenoyl)-sn-glycero-3-phosphate + tetradecanoyl-CoA = 1-(9Z)-octadecenoyl-2-tetradecanoyl-sn-glycero-3-phosphate + CoA</text>
        <dbReference type="Rhea" id="RHEA:37171"/>
        <dbReference type="ChEBI" id="CHEBI:57287"/>
        <dbReference type="ChEBI" id="CHEBI:57385"/>
        <dbReference type="ChEBI" id="CHEBI:74544"/>
        <dbReference type="ChEBI" id="CHEBI:74579"/>
    </reaction>
    <physiologicalReaction direction="left-to-right" evidence="4">
        <dbReference type="Rhea" id="RHEA:37172"/>
    </physiologicalReaction>
</comment>
<sequence length="443" mass="49299">MMVQEPGWEFGLDTGVSTPTLAMSATGSLVTTGSQDLGFNVSSETRCSRQDRVPVSVLGHWGSNRGQRDEHPLLALQHLYQHHLVWSIQGWTRPAPLSFQRNQQCEAQQMRGTSIPAAAAAPQHDDGDDDDAIPATFSRDVPRWFLCLLAHFLSATNTTTTTSSTTTGTSSSTRMDVLWTIPPLLLLLLWSSSTFVFYFKKCFYVAWMMCLAVLAIPLCLLKSGGRDVENMRVIRSLVRHVKHLLGLRFEVSGWEHLQTKGPYVIISNHQSSLDVLGLMEVLPDRCTMIAKKELIYAGTVGITCWLGGIVFINRKKTSDAKSVMAEAAKTMLDDQIRLWVFPEGTRNQRGDLLPFKKGAFHLAVAAQAPIIPIVFSSYSNFYLRKEKQFNSGTIRLKILPKIDTKGMTTEDVASLLDKSFNLMRSAFLEVSDSVPQSNGTRCH</sequence>
<evidence type="ECO:0000256" key="6">
    <source>
        <dbReference type="ARBA" id="ARBA00004728"/>
    </source>
</evidence>
<reference evidence="23" key="1">
    <citation type="journal article" date="2023" name="Front. Mar. Sci.">
        <title>A new Merluccius polli reference genome to investigate the effects of global change in West African waters.</title>
        <authorList>
            <person name="Mateo J.L."/>
            <person name="Blanco-Fernandez C."/>
            <person name="Garcia-Vazquez E."/>
            <person name="Machado-Schiaffino G."/>
        </authorList>
    </citation>
    <scope>NUCLEOTIDE SEQUENCE</scope>
    <source>
        <strain evidence="23">C29</strain>
        <tissue evidence="23">Fin</tissue>
    </source>
</reference>
<evidence type="ECO:0000256" key="8">
    <source>
        <dbReference type="ARBA" id="ARBA00022679"/>
    </source>
</evidence>
<dbReference type="PANTHER" id="PTHR10434:SF11">
    <property type="entry name" value="1-ACYL-SN-GLYCEROL-3-PHOSPHATE ACYLTRANSFERASE"/>
    <property type="match status" value="1"/>
</dbReference>
<comment type="pathway">
    <text evidence="6">Phospholipid metabolism; CDP-diacylglycerol biosynthesis; CDP-diacylglycerol from sn-glycerol 3-phosphate: step 2/3.</text>
</comment>
<evidence type="ECO:0000256" key="15">
    <source>
        <dbReference type="ARBA" id="ARBA00048973"/>
    </source>
</evidence>
<comment type="catalytic activity">
    <reaction evidence="3">
        <text>1-(9Z-octadecenoyl)-sn-glycero-3-phosphate + hexadecanoyl-CoA = 1-(9Z)-octadecenoyl-2-hexadecanoyl-sn-glycero-3-phosphate + CoA</text>
        <dbReference type="Rhea" id="RHEA:37143"/>
        <dbReference type="ChEBI" id="CHEBI:57287"/>
        <dbReference type="ChEBI" id="CHEBI:57379"/>
        <dbReference type="ChEBI" id="CHEBI:74544"/>
        <dbReference type="ChEBI" id="CHEBI:74551"/>
    </reaction>
    <physiologicalReaction direction="left-to-right" evidence="3">
        <dbReference type="Rhea" id="RHEA:37144"/>
    </physiologicalReaction>
</comment>
<keyword evidence="19" id="KW-0444">Lipid biosynthesis</keyword>
<proteinExistence type="inferred from homology"/>
<keyword evidence="19" id="KW-1208">Phospholipid metabolism</keyword>
<comment type="catalytic activity">
    <reaction evidence="14">
        <text>heptadecanoyl-CoA + 1-(9Z-octadecenoyl)-sn-glycero-3-phosphate = 1-(9Z)-octadecenoyl-2-heptadecanoyl-sn-glycero-3-phosphate + CoA</text>
        <dbReference type="Rhea" id="RHEA:37155"/>
        <dbReference type="ChEBI" id="CHEBI:57287"/>
        <dbReference type="ChEBI" id="CHEBI:74307"/>
        <dbReference type="ChEBI" id="CHEBI:74544"/>
        <dbReference type="ChEBI" id="CHEBI:74558"/>
    </reaction>
    <physiologicalReaction direction="left-to-right" evidence="14">
        <dbReference type="Rhea" id="RHEA:37156"/>
    </physiologicalReaction>
</comment>
<evidence type="ECO:0000256" key="11">
    <source>
        <dbReference type="ARBA" id="ARBA00047814"/>
    </source>
</evidence>
<keyword evidence="9 19" id="KW-0012">Acyltransferase</keyword>
<evidence type="ECO:0000313" key="23">
    <source>
        <dbReference type="EMBL" id="KAK0154284.1"/>
    </source>
</evidence>
<dbReference type="GO" id="GO:0006654">
    <property type="term" value="P:phosphatidic acid biosynthetic process"/>
    <property type="evidence" value="ECO:0007669"/>
    <property type="project" value="TreeGrafter"/>
</dbReference>
<evidence type="ECO:0000256" key="12">
    <source>
        <dbReference type="ARBA" id="ARBA00048105"/>
    </source>
</evidence>
<dbReference type="InterPro" id="IPR004552">
    <property type="entry name" value="AGP_acyltrans"/>
</dbReference>
<feature type="transmembrane region" description="Helical" evidence="21">
    <location>
        <begin position="177"/>
        <end position="198"/>
    </location>
</feature>
<dbReference type="GO" id="GO:0016020">
    <property type="term" value="C:membrane"/>
    <property type="evidence" value="ECO:0007669"/>
    <property type="project" value="InterPro"/>
</dbReference>
<keyword evidence="21" id="KW-1133">Transmembrane helix</keyword>
<feature type="transmembrane region" description="Helical" evidence="21">
    <location>
        <begin position="359"/>
        <end position="378"/>
    </location>
</feature>
<dbReference type="NCBIfam" id="TIGR00530">
    <property type="entry name" value="AGP_acyltrn"/>
    <property type="match status" value="1"/>
</dbReference>
<dbReference type="GO" id="GO:0003841">
    <property type="term" value="F:1-acylglycerol-3-phosphate O-acyltransferase activity"/>
    <property type="evidence" value="ECO:0007669"/>
    <property type="project" value="UniProtKB-UniRule"/>
</dbReference>
<evidence type="ECO:0000256" key="10">
    <source>
        <dbReference type="ARBA" id="ARBA00047525"/>
    </source>
</evidence>
<dbReference type="GO" id="GO:0005783">
    <property type="term" value="C:endoplasmic reticulum"/>
    <property type="evidence" value="ECO:0007669"/>
    <property type="project" value="TreeGrafter"/>
</dbReference>
<evidence type="ECO:0000256" key="7">
    <source>
        <dbReference type="ARBA" id="ARBA00008655"/>
    </source>
</evidence>
<dbReference type="InterPro" id="IPR002123">
    <property type="entry name" value="Plipid/glycerol_acylTrfase"/>
</dbReference>
<evidence type="ECO:0000256" key="13">
    <source>
        <dbReference type="ARBA" id="ARBA00048293"/>
    </source>
</evidence>
<feature type="transmembrane region" description="Helical" evidence="21">
    <location>
        <begin position="294"/>
        <end position="312"/>
    </location>
</feature>
<evidence type="ECO:0000256" key="4">
    <source>
        <dbReference type="ARBA" id="ARBA00001783"/>
    </source>
</evidence>
<keyword evidence="19" id="KW-0443">Lipid metabolism</keyword>
<evidence type="ECO:0000256" key="21">
    <source>
        <dbReference type="SAM" id="Phobius"/>
    </source>
</evidence>
<dbReference type="Pfam" id="PF01553">
    <property type="entry name" value="Acyltransferase"/>
    <property type="match status" value="1"/>
</dbReference>
<comment type="catalytic activity">
    <reaction evidence="13">
        <text>1-(9Z,12Z,15Z)-octadecatrienoyl-sn-glycero-3-phosphate + (9Z)-octadecenoyl-CoA = 1-(9Z,12Z,15Z)-octadecatrienoyl-2-(9Z)-octadecenoyl-sn-glycero-3-phosphate + CoA</text>
        <dbReference type="Rhea" id="RHEA:37139"/>
        <dbReference type="ChEBI" id="CHEBI:57287"/>
        <dbReference type="ChEBI" id="CHEBI:57387"/>
        <dbReference type="ChEBI" id="CHEBI:74549"/>
        <dbReference type="ChEBI" id="CHEBI:74550"/>
    </reaction>
    <physiologicalReaction direction="left-to-right" evidence="13">
        <dbReference type="Rhea" id="RHEA:37140"/>
    </physiologicalReaction>
</comment>
<dbReference type="SMART" id="SM00563">
    <property type="entry name" value="PlsC"/>
    <property type="match status" value="1"/>
</dbReference>
<dbReference type="Proteomes" id="UP001174136">
    <property type="component" value="Unassembled WGS sequence"/>
</dbReference>
<evidence type="ECO:0000256" key="17">
    <source>
        <dbReference type="ARBA" id="ARBA00049491"/>
    </source>
</evidence>
<keyword evidence="21" id="KW-0472">Membrane</keyword>
<dbReference type="PANTHER" id="PTHR10434">
    <property type="entry name" value="1-ACYL-SN-GLYCEROL-3-PHOSPHATE ACYLTRANSFERASE"/>
    <property type="match status" value="1"/>
</dbReference>
<evidence type="ECO:0000256" key="5">
    <source>
        <dbReference type="ARBA" id="ARBA00004086"/>
    </source>
</evidence>
<comment type="catalytic activity">
    <reaction evidence="12">
        <text>1-(6Z,9Z,12Z-octadecatrienoyl)-sn-glycero-3-phosphate + (9Z)-octadecenoyl-CoA = (6Z,9Z,12Z)-octadecatrienoyl-2-(9Z)-octadecenoyl-sn-glycero-3-phosphate + CoA</text>
        <dbReference type="Rhea" id="RHEA:37179"/>
        <dbReference type="ChEBI" id="CHEBI:57287"/>
        <dbReference type="ChEBI" id="CHEBI:57387"/>
        <dbReference type="ChEBI" id="CHEBI:74581"/>
        <dbReference type="ChEBI" id="CHEBI:74582"/>
    </reaction>
    <physiologicalReaction direction="left-to-right" evidence="12">
        <dbReference type="Rhea" id="RHEA:37180"/>
    </physiologicalReaction>
</comment>
<comment type="similarity">
    <text evidence="7 19">Belongs to the 1-acyl-sn-glycerol-3-phosphate acyltransferase family.</text>
</comment>
<evidence type="ECO:0000259" key="22">
    <source>
        <dbReference type="SMART" id="SM00563"/>
    </source>
</evidence>
<comment type="function">
    <text evidence="5">Converts 1-acyl-sn-glycerol-3-phosphate (lysophosphatidic acid or LPA) into 1,2-diacyl-sn-glycerol-3-phosphate (phosphatidic acid or PA) by incorporating an acyl moiety at the sn-2 position of the glycerol backbone.</text>
</comment>
<comment type="caution">
    <text evidence="23">The sequence shown here is derived from an EMBL/GenBank/DDBJ whole genome shotgun (WGS) entry which is preliminary data.</text>
</comment>
<accession>A0AA47N9R1</accession>
<feature type="domain" description="Phospholipid/glycerol acyltransferase" evidence="22">
    <location>
        <begin position="263"/>
        <end position="378"/>
    </location>
</feature>
<comment type="catalytic activity">
    <reaction evidence="16">
        <text>1-(9Z-octadecenoyl)-sn-glycero-3-phosphate + (9Z,12Z)-octadecadienoyl-CoA = 1-(9Z)-octadecenoyl-2-(9Z,12Z)-octadecadienoyl-sn-glycero-3-phosphate + CoA</text>
        <dbReference type="Rhea" id="RHEA:37159"/>
        <dbReference type="ChEBI" id="CHEBI:57287"/>
        <dbReference type="ChEBI" id="CHEBI:57383"/>
        <dbReference type="ChEBI" id="CHEBI:74544"/>
        <dbReference type="ChEBI" id="CHEBI:74563"/>
    </reaction>
    <physiologicalReaction direction="left-to-right" evidence="16">
        <dbReference type="Rhea" id="RHEA:37160"/>
    </physiologicalReaction>
</comment>
<feature type="region of interest" description="Disordered" evidence="20">
    <location>
        <begin position="111"/>
        <end position="132"/>
    </location>
</feature>
<comment type="catalytic activity">
    <reaction evidence="17">
        <text>1-eicosanoyl-sn-glycero-3-phosphate + (9Z)-octadecenoyl-CoA = 1-eicosanoyl-2-(9Z)-octadecenoyl-sn-glycero-3-phosphate + CoA</text>
        <dbReference type="Rhea" id="RHEA:37183"/>
        <dbReference type="ChEBI" id="CHEBI:57287"/>
        <dbReference type="ChEBI" id="CHEBI:57387"/>
        <dbReference type="ChEBI" id="CHEBI:74583"/>
        <dbReference type="ChEBI" id="CHEBI:74584"/>
    </reaction>
    <physiologicalReaction direction="left-to-right" evidence="17">
        <dbReference type="Rhea" id="RHEA:37184"/>
    </physiologicalReaction>
</comment>
<dbReference type="EC" id="2.3.1.51" evidence="19"/>
<name>A0AA47N9R1_MERPO</name>
<comment type="catalytic activity">
    <reaction evidence="2">
        <text>a 1-acyl-sn-glycero-3-phosphate + an acyl-CoA = a 1,2-diacyl-sn-glycero-3-phosphate + CoA</text>
        <dbReference type="Rhea" id="RHEA:19709"/>
        <dbReference type="ChEBI" id="CHEBI:57287"/>
        <dbReference type="ChEBI" id="CHEBI:57970"/>
        <dbReference type="ChEBI" id="CHEBI:58342"/>
        <dbReference type="ChEBI" id="CHEBI:58608"/>
        <dbReference type="EC" id="2.3.1.51"/>
    </reaction>
    <physiologicalReaction direction="left-to-right" evidence="2">
        <dbReference type="Rhea" id="RHEA:19710"/>
    </physiologicalReaction>
</comment>